<dbReference type="OMA" id="MERTVIA"/>
<keyword evidence="6" id="KW-0206">Cytoskeleton</keyword>
<evidence type="ECO:0000256" key="9">
    <source>
        <dbReference type="SAM" id="MobiDB-lite"/>
    </source>
</evidence>
<proteinExistence type="predicted"/>
<evidence type="ECO:0000256" key="2">
    <source>
        <dbReference type="ARBA" id="ARBA00004300"/>
    </source>
</evidence>
<dbReference type="InParanoid" id="A0A067RCT8"/>
<name>A0A067RCT8_ZOONE</name>
<evidence type="ECO:0000256" key="8">
    <source>
        <dbReference type="SAM" id="Coils"/>
    </source>
</evidence>
<organism evidence="10 11">
    <name type="scientific">Zootermopsis nevadensis</name>
    <name type="common">Dampwood termite</name>
    <dbReference type="NCBI Taxonomy" id="136037"/>
    <lineage>
        <taxon>Eukaryota</taxon>
        <taxon>Metazoa</taxon>
        <taxon>Ecdysozoa</taxon>
        <taxon>Arthropoda</taxon>
        <taxon>Hexapoda</taxon>
        <taxon>Insecta</taxon>
        <taxon>Pterygota</taxon>
        <taxon>Neoptera</taxon>
        <taxon>Polyneoptera</taxon>
        <taxon>Dictyoptera</taxon>
        <taxon>Blattodea</taxon>
        <taxon>Blattoidea</taxon>
        <taxon>Termitoidae</taxon>
        <taxon>Termopsidae</taxon>
        <taxon>Zootermopsis</taxon>
    </lineage>
</organism>
<evidence type="ECO:0000256" key="7">
    <source>
        <dbReference type="ARBA" id="ARBA00023273"/>
    </source>
</evidence>
<evidence type="ECO:0000256" key="6">
    <source>
        <dbReference type="ARBA" id="ARBA00023212"/>
    </source>
</evidence>
<evidence type="ECO:0000313" key="11">
    <source>
        <dbReference type="Proteomes" id="UP000027135"/>
    </source>
</evidence>
<accession>A0A067RCT8</accession>
<keyword evidence="11" id="KW-1185">Reference proteome</keyword>
<gene>
    <name evidence="10" type="ORF">L798_01882</name>
</gene>
<evidence type="ECO:0000313" key="10">
    <source>
        <dbReference type="EMBL" id="KDR21646.1"/>
    </source>
</evidence>
<dbReference type="eggNOG" id="ENOG502QPTZ">
    <property type="taxonomic scope" value="Eukaryota"/>
</dbReference>
<evidence type="ECO:0000256" key="1">
    <source>
        <dbReference type="ARBA" id="ARBA00004120"/>
    </source>
</evidence>
<dbReference type="STRING" id="136037.A0A067RCT8"/>
<evidence type="ECO:0000256" key="5">
    <source>
        <dbReference type="ARBA" id="ARBA00023054"/>
    </source>
</evidence>
<comment type="subcellular location">
    <subcellularLocation>
        <location evidence="1">Cytoplasm</location>
        <location evidence="1">Cytoskeleton</location>
        <location evidence="1">Cilium basal body</location>
    </subcellularLocation>
    <subcellularLocation>
        <location evidence="2">Cytoplasm</location>
        <location evidence="2">Cytoskeleton</location>
        <location evidence="2">Microtubule organizing center</location>
        <location evidence="2">Centrosome</location>
    </subcellularLocation>
</comment>
<evidence type="ECO:0000256" key="4">
    <source>
        <dbReference type="ARBA" id="ARBA00022794"/>
    </source>
</evidence>
<keyword evidence="3" id="KW-0963">Cytoplasm</keyword>
<dbReference type="Proteomes" id="UP000027135">
    <property type="component" value="Unassembled WGS sequence"/>
</dbReference>
<evidence type="ECO:0000256" key="3">
    <source>
        <dbReference type="ARBA" id="ARBA00022490"/>
    </source>
</evidence>
<sequence>MVQEELRQQMEAAQRGPSEVTQNFVAMLRAQLRDKEAKERQLLQTVADLQKEIQQLVSTPSRDTTGQLHFLTDSKALQTEINNLRIQLKMSRDEASKLRDQLNNRLRMSSKREAAVERRSVATEEMLQKKVKQLEDQLQETKQKQDKDRSDNEARKVKSAEEVARWDERKRWQQTVDKQKQKLKEKTTEIERLQSTVVSLKDTATRLEREKIVLDSRLRARRNSPASGTRIEALELEKNKLQVEVATLQSKLEMQQHHSGGLGAAMLQERLEAQQRRIAALELAKKGSGTVSEELEKLQETNATLQKANLLLESENLELRLDLEKHRTDTPRLKEQIQHLETYVSLLKTENAEHGGGAGDKDAEHKSLKSVAEMERTVIAMKRVVEKLQRENRRLMSGRKDTVIERESSADKLRTKVTTVEAEKKELQENYTEVMQKASRLETELDEANNQLRLLEGRLRTERDNAHTHTNELQLVKSQLEHKSQLLDKVKVLLRRAAAKEKMLHNKVTALQRLVPETLGQDRDT</sequence>
<dbReference type="GO" id="GO:0097711">
    <property type="term" value="P:ciliary basal body-plasma membrane docking"/>
    <property type="evidence" value="ECO:0007669"/>
    <property type="project" value="TreeGrafter"/>
</dbReference>
<keyword evidence="5 8" id="KW-0175">Coiled coil</keyword>
<keyword evidence="7" id="KW-0966">Cell projection</keyword>
<dbReference type="GO" id="GO:1905349">
    <property type="term" value="P:ciliary transition zone assembly"/>
    <property type="evidence" value="ECO:0007669"/>
    <property type="project" value="TreeGrafter"/>
</dbReference>
<reference evidence="10 11" key="1">
    <citation type="journal article" date="2014" name="Nat. Commun.">
        <title>Molecular traces of alternative social organization in a termite genome.</title>
        <authorList>
            <person name="Terrapon N."/>
            <person name="Li C."/>
            <person name="Robertson H.M."/>
            <person name="Ji L."/>
            <person name="Meng X."/>
            <person name="Booth W."/>
            <person name="Chen Z."/>
            <person name="Childers C.P."/>
            <person name="Glastad K.M."/>
            <person name="Gokhale K."/>
            <person name="Gowin J."/>
            <person name="Gronenberg W."/>
            <person name="Hermansen R.A."/>
            <person name="Hu H."/>
            <person name="Hunt B.G."/>
            <person name="Huylmans A.K."/>
            <person name="Khalil S.M."/>
            <person name="Mitchell R.D."/>
            <person name="Munoz-Torres M.C."/>
            <person name="Mustard J.A."/>
            <person name="Pan H."/>
            <person name="Reese J.T."/>
            <person name="Scharf M.E."/>
            <person name="Sun F."/>
            <person name="Vogel H."/>
            <person name="Xiao J."/>
            <person name="Yang W."/>
            <person name="Yang Z."/>
            <person name="Yang Z."/>
            <person name="Zhou J."/>
            <person name="Zhu J."/>
            <person name="Brent C.S."/>
            <person name="Elsik C.G."/>
            <person name="Goodisman M.A."/>
            <person name="Liberles D.A."/>
            <person name="Roe R.M."/>
            <person name="Vargo E.L."/>
            <person name="Vilcinskas A."/>
            <person name="Wang J."/>
            <person name="Bornberg-Bauer E."/>
            <person name="Korb J."/>
            <person name="Zhang G."/>
            <person name="Liebig J."/>
        </authorList>
    </citation>
    <scope>NUCLEOTIDE SEQUENCE [LARGE SCALE GENOMIC DNA]</scope>
    <source>
        <tissue evidence="10">Whole organism</tissue>
    </source>
</reference>
<protein>
    <submittedName>
        <fullName evidence="10">Centrosomal protein of 290 kDa</fullName>
    </submittedName>
</protein>
<dbReference type="PANTHER" id="PTHR18879:SF20">
    <property type="entry name" value="CENTROSOMAL PROTEIN OF 290 KDA"/>
    <property type="match status" value="1"/>
</dbReference>
<dbReference type="InterPro" id="IPR026201">
    <property type="entry name" value="Cep290"/>
</dbReference>
<dbReference type="EMBL" id="KK852544">
    <property type="protein sequence ID" value="KDR21646.1"/>
    <property type="molecule type" value="Genomic_DNA"/>
</dbReference>
<dbReference type="GO" id="GO:1905515">
    <property type="term" value="P:non-motile cilium assembly"/>
    <property type="evidence" value="ECO:0007669"/>
    <property type="project" value="TreeGrafter"/>
</dbReference>
<feature type="region of interest" description="Disordered" evidence="9">
    <location>
        <begin position="134"/>
        <end position="160"/>
    </location>
</feature>
<dbReference type="GO" id="GO:0034451">
    <property type="term" value="C:centriolar satellite"/>
    <property type="evidence" value="ECO:0007669"/>
    <property type="project" value="TreeGrafter"/>
</dbReference>
<keyword evidence="4" id="KW-0970">Cilium biogenesis/degradation</keyword>
<feature type="coiled-coil region" evidence="8">
    <location>
        <begin position="371"/>
        <end position="465"/>
    </location>
</feature>
<dbReference type="GO" id="GO:0035869">
    <property type="term" value="C:ciliary transition zone"/>
    <property type="evidence" value="ECO:0007669"/>
    <property type="project" value="TreeGrafter"/>
</dbReference>
<dbReference type="PANTHER" id="PTHR18879">
    <property type="entry name" value="CENTROSOMAL PROTEIN OF 290 KDA"/>
    <property type="match status" value="1"/>
</dbReference>
<dbReference type="AlphaFoldDB" id="A0A067RCT8"/>